<dbReference type="SUPFAM" id="SSF144232">
    <property type="entry name" value="HIT/MYND zinc finger-like"/>
    <property type="match status" value="1"/>
</dbReference>
<feature type="domain" description="MYND-type" evidence="8">
    <location>
        <begin position="480"/>
        <end position="522"/>
    </location>
</feature>
<dbReference type="AlphaFoldDB" id="A0A0C3BUR1"/>
<accession>A0A0C3BUR1</accession>
<evidence type="ECO:0000256" key="6">
    <source>
        <dbReference type="PROSITE-ProRule" id="PRU00023"/>
    </source>
</evidence>
<evidence type="ECO:0000313" key="9">
    <source>
        <dbReference type="EMBL" id="KIM90273.1"/>
    </source>
</evidence>
<proteinExistence type="predicted"/>
<dbReference type="GO" id="GO:0008270">
    <property type="term" value="F:zinc ion binding"/>
    <property type="evidence" value="ECO:0007669"/>
    <property type="project" value="UniProtKB-KW"/>
</dbReference>
<evidence type="ECO:0000256" key="2">
    <source>
        <dbReference type="ARBA" id="ARBA00022737"/>
    </source>
</evidence>
<dbReference type="Gene3D" id="6.10.140.2220">
    <property type="match status" value="1"/>
</dbReference>
<dbReference type="Pfam" id="PF00023">
    <property type="entry name" value="Ank"/>
    <property type="match status" value="1"/>
</dbReference>
<evidence type="ECO:0000256" key="4">
    <source>
        <dbReference type="ARBA" id="ARBA00022833"/>
    </source>
</evidence>
<evidence type="ECO:0000256" key="7">
    <source>
        <dbReference type="PROSITE-ProRule" id="PRU00134"/>
    </source>
</evidence>
<keyword evidence="2" id="KW-0677">Repeat</keyword>
<reference evidence="10" key="2">
    <citation type="submission" date="2015-01" db="EMBL/GenBank/DDBJ databases">
        <title>Evolutionary Origins and Diversification of the Mycorrhizal Mutualists.</title>
        <authorList>
            <consortium name="DOE Joint Genome Institute"/>
            <consortium name="Mycorrhizal Genomics Consortium"/>
            <person name="Kohler A."/>
            <person name="Kuo A."/>
            <person name="Nagy L.G."/>
            <person name="Floudas D."/>
            <person name="Copeland A."/>
            <person name="Barry K.W."/>
            <person name="Cichocki N."/>
            <person name="Veneault-Fourrey C."/>
            <person name="LaButti K."/>
            <person name="Lindquist E.A."/>
            <person name="Lipzen A."/>
            <person name="Lundell T."/>
            <person name="Morin E."/>
            <person name="Murat C."/>
            <person name="Riley R."/>
            <person name="Ohm R."/>
            <person name="Sun H."/>
            <person name="Tunlid A."/>
            <person name="Henrissat B."/>
            <person name="Grigoriev I.V."/>
            <person name="Hibbett D.S."/>
            <person name="Martin F."/>
        </authorList>
    </citation>
    <scope>NUCLEOTIDE SEQUENCE [LARGE SCALE GENOMIC DNA]</scope>
    <source>
        <strain evidence="10">F 1598</strain>
    </source>
</reference>
<dbReference type="PROSITE" id="PS50088">
    <property type="entry name" value="ANK_REPEAT"/>
    <property type="match status" value="1"/>
</dbReference>
<evidence type="ECO:0000256" key="3">
    <source>
        <dbReference type="ARBA" id="ARBA00022771"/>
    </source>
</evidence>
<dbReference type="InterPro" id="IPR002110">
    <property type="entry name" value="Ankyrin_rpt"/>
</dbReference>
<dbReference type="OrthoDB" id="432970at2759"/>
<organism evidence="9 10">
    <name type="scientific">Piloderma croceum (strain F 1598)</name>
    <dbReference type="NCBI Taxonomy" id="765440"/>
    <lineage>
        <taxon>Eukaryota</taxon>
        <taxon>Fungi</taxon>
        <taxon>Dikarya</taxon>
        <taxon>Basidiomycota</taxon>
        <taxon>Agaricomycotina</taxon>
        <taxon>Agaricomycetes</taxon>
        <taxon>Agaricomycetidae</taxon>
        <taxon>Atheliales</taxon>
        <taxon>Atheliaceae</taxon>
        <taxon>Piloderma</taxon>
    </lineage>
</organism>
<evidence type="ECO:0000259" key="8">
    <source>
        <dbReference type="PROSITE" id="PS50865"/>
    </source>
</evidence>
<feature type="repeat" description="ANK" evidence="6">
    <location>
        <begin position="216"/>
        <end position="248"/>
    </location>
</feature>
<dbReference type="Proteomes" id="UP000054166">
    <property type="component" value="Unassembled WGS sequence"/>
</dbReference>
<sequence length="570" mass="63559">MVREGKPTSTRRSRYVPSFHSARNEYKYRRFCMKTSRAVTLQFALNMPNYKPIPHLPADFLRKLNADPMMADHESAIYSSEFQDVRLAIVDHEDERGPDDRSRVKLPDGMSLDHIPNAMNSTFAHIHLAAICADPHYLCEMIRLGADMDLEESAGNTPLMLAMQNLLAYSTFARCRLSFPGASASGGTTPPIIKRFAFIARTLIEQHADVNLGAANGMTPLHCACGAQDWELIALLLKHGAKVSIADSKLAAPIDMLPSARDKSRFIALVKSLSDGKRPAQPCPCWSGKMLADCHANHQPYPADFYCVCGSKKSYGKCCSRRNMFFFEKWNKEKRYLNQMSLRFAGPSAISEASGGKNVLKTTGDMVDAMHISLPREFLDANAMSEEDAWHFLQRIGVELVSRGLIDFAYAYAMKEVQFLPRPQGRSFSKNACLVAQERWNAAIDKHISSSGLSVERKEEIERIAKIGHSNGALYRKCEGTDCSKLEGRDIEKLDCCSKCRMSVYCSRACQASAWKSHRAICGQISQREQALPCQIAIDAFLLSNGELIEVKNSACPGIEEYIKIRLSSV</sequence>
<dbReference type="SUPFAM" id="SSF48403">
    <property type="entry name" value="Ankyrin repeat"/>
    <property type="match status" value="1"/>
</dbReference>
<dbReference type="STRING" id="765440.A0A0C3BUR1"/>
<dbReference type="Pfam" id="PF01753">
    <property type="entry name" value="zf-MYND"/>
    <property type="match status" value="1"/>
</dbReference>
<dbReference type="SMART" id="SM00248">
    <property type="entry name" value="ANK"/>
    <property type="match status" value="3"/>
</dbReference>
<evidence type="ECO:0000256" key="1">
    <source>
        <dbReference type="ARBA" id="ARBA00022723"/>
    </source>
</evidence>
<keyword evidence="10" id="KW-1185">Reference proteome</keyword>
<dbReference type="InterPro" id="IPR002893">
    <property type="entry name" value="Znf_MYND"/>
</dbReference>
<dbReference type="EMBL" id="KN832973">
    <property type="protein sequence ID" value="KIM90273.1"/>
    <property type="molecule type" value="Genomic_DNA"/>
</dbReference>
<keyword evidence="3 7" id="KW-0863">Zinc-finger</keyword>
<name>A0A0C3BUR1_PILCF</name>
<dbReference type="HOGENOM" id="CLU_034220_0_0_1"/>
<dbReference type="PROSITE" id="PS50865">
    <property type="entry name" value="ZF_MYND_2"/>
    <property type="match status" value="1"/>
</dbReference>
<keyword evidence="1" id="KW-0479">Metal-binding</keyword>
<dbReference type="PANTHER" id="PTHR24171">
    <property type="entry name" value="ANKYRIN REPEAT DOMAIN-CONTAINING PROTEIN 39-RELATED"/>
    <property type="match status" value="1"/>
</dbReference>
<keyword evidence="4" id="KW-0862">Zinc</keyword>
<protein>
    <recommendedName>
        <fullName evidence="8">MYND-type domain-containing protein</fullName>
    </recommendedName>
</protein>
<gene>
    <name evidence="9" type="ORF">PILCRDRAFT_178309</name>
</gene>
<dbReference type="InParanoid" id="A0A0C3BUR1"/>
<evidence type="ECO:0000313" key="10">
    <source>
        <dbReference type="Proteomes" id="UP000054166"/>
    </source>
</evidence>
<reference evidence="9 10" key="1">
    <citation type="submission" date="2014-04" db="EMBL/GenBank/DDBJ databases">
        <authorList>
            <consortium name="DOE Joint Genome Institute"/>
            <person name="Kuo A."/>
            <person name="Tarkka M."/>
            <person name="Buscot F."/>
            <person name="Kohler A."/>
            <person name="Nagy L.G."/>
            <person name="Floudas D."/>
            <person name="Copeland A."/>
            <person name="Barry K.W."/>
            <person name="Cichocki N."/>
            <person name="Veneault-Fourrey C."/>
            <person name="LaButti K."/>
            <person name="Lindquist E.A."/>
            <person name="Lipzen A."/>
            <person name="Lundell T."/>
            <person name="Morin E."/>
            <person name="Murat C."/>
            <person name="Sun H."/>
            <person name="Tunlid A."/>
            <person name="Henrissat B."/>
            <person name="Grigoriev I.V."/>
            <person name="Hibbett D.S."/>
            <person name="Martin F."/>
            <person name="Nordberg H.P."/>
            <person name="Cantor M.N."/>
            <person name="Hua S.X."/>
        </authorList>
    </citation>
    <scope>NUCLEOTIDE SEQUENCE [LARGE SCALE GENOMIC DNA]</scope>
    <source>
        <strain evidence="9 10">F 1598</strain>
    </source>
</reference>
<keyword evidence="5 6" id="KW-0040">ANK repeat</keyword>
<evidence type="ECO:0000256" key="5">
    <source>
        <dbReference type="ARBA" id="ARBA00023043"/>
    </source>
</evidence>
<dbReference type="Gene3D" id="1.25.40.20">
    <property type="entry name" value="Ankyrin repeat-containing domain"/>
    <property type="match status" value="1"/>
</dbReference>
<dbReference type="InterPro" id="IPR036770">
    <property type="entry name" value="Ankyrin_rpt-contain_sf"/>
</dbReference>
<dbReference type="PROSITE" id="PS50297">
    <property type="entry name" value="ANK_REP_REGION"/>
    <property type="match status" value="1"/>
</dbReference>